<sequence length="666" mass="73968">MTDNSKDKGSQKKGLSRQLARKKKYGKKITIEDPYAEKKTKKKKTSNSRRKNIAKVSGTKAPRTGLNKLVYRTMVGLIWLLILMVPVVIYYAYDLPDISDIKQKTGRSTVMIMDRDGGLLASYGNVYGDWLNYEEIPQNLVQAVIATEDRRFFNHFGVDFRGMLRALIKNITSRSVAEGGSTISQQLAKNLFLSADKTIKRKIQELLLANWLELNFTKEEILTFYFNRVYFGAGAYGIDAATRTIFNHGARKLSLSEAAMLAGMLKGPALYSPLRDLERSYRRMGVVLDNMVEAGYITQSVANVAKDRNVDIADTQTGGDERYFTDWIIEKTAALIGQPTEPIIIYTTLMPHMQNKADKALQQVMDREGAKFHAGQAALVSLDMDGAVRAMVGGTDYTKSQFNRAAQARRQPGSAFKLFIYLAALEAGLTPDSVMRDSPVILDGWEPKNYSGKYRGEVSLREAFALSLNTVAVKLAERINRQSVIEMARRLGLTTPIISEPSLSLGTSEISLLELTAAYGAVANGGYLMVPYGIVEIQNSAGQILYRHMPGPPKKVLSDQVVMVMDNMLQSVVNWGTARQAKMSFPVAGKTGTTQDYKDALFLGYGLNMVNGVWVGNDNASPMKRVTGGGMPARIWRNFMYRVDVGRDDAVLTTPNVTPRDKPKRK</sequence>
<evidence type="ECO:0000313" key="16">
    <source>
        <dbReference type="EMBL" id="VAV86710.1"/>
    </source>
</evidence>
<proteinExistence type="predicted"/>
<feature type="compositionally biased region" description="Basic and acidic residues" evidence="12">
    <location>
        <begin position="29"/>
        <end position="38"/>
    </location>
</feature>
<dbReference type="InterPro" id="IPR001264">
    <property type="entry name" value="Glyco_trans_51"/>
</dbReference>
<dbReference type="GO" id="GO:0008360">
    <property type="term" value="P:regulation of cell shape"/>
    <property type="evidence" value="ECO:0007669"/>
    <property type="project" value="UniProtKB-KW"/>
</dbReference>
<dbReference type="Gene3D" id="1.10.3810.10">
    <property type="entry name" value="Biosynthetic peptidoglycan transglycosylase-like"/>
    <property type="match status" value="1"/>
</dbReference>
<dbReference type="FunFam" id="1.10.3810.10:FF:000001">
    <property type="entry name" value="Penicillin-binding protein 1A"/>
    <property type="match status" value="1"/>
</dbReference>
<evidence type="ECO:0000256" key="4">
    <source>
        <dbReference type="ARBA" id="ARBA00022679"/>
    </source>
</evidence>
<dbReference type="GO" id="GO:0030288">
    <property type="term" value="C:outer membrane-bounded periplasmic space"/>
    <property type="evidence" value="ECO:0007669"/>
    <property type="project" value="TreeGrafter"/>
</dbReference>
<dbReference type="AlphaFoldDB" id="A0A3B0QZL1"/>
<keyword evidence="2" id="KW-0645">Protease</keyword>
<dbReference type="InterPro" id="IPR036950">
    <property type="entry name" value="PBP_transglycosylase"/>
</dbReference>
<feature type="region of interest" description="Disordered" evidence="12">
    <location>
        <begin position="1"/>
        <end position="58"/>
    </location>
</feature>
<evidence type="ECO:0000256" key="12">
    <source>
        <dbReference type="SAM" id="MobiDB-lite"/>
    </source>
</evidence>
<dbReference type="PANTHER" id="PTHR32282:SF33">
    <property type="entry name" value="PEPTIDOGLYCAN GLYCOSYLTRANSFERASE"/>
    <property type="match status" value="1"/>
</dbReference>
<evidence type="ECO:0000256" key="2">
    <source>
        <dbReference type="ARBA" id="ARBA00022670"/>
    </source>
</evidence>
<reference evidence="16" key="1">
    <citation type="submission" date="2018-06" db="EMBL/GenBank/DDBJ databases">
        <authorList>
            <person name="Zhirakovskaya E."/>
        </authorList>
    </citation>
    <scope>NUCLEOTIDE SEQUENCE</scope>
</reference>
<dbReference type="GO" id="GO:0004180">
    <property type="term" value="F:carboxypeptidase activity"/>
    <property type="evidence" value="ECO:0007669"/>
    <property type="project" value="UniProtKB-KW"/>
</dbReference>
<evidence type="ECO:0000256" key="7">
    <source>
        <dbReference type="ARBA" id="ARBA00022984"/>
    </source>
</evidence>
<dbReference type="InterPro" id="IPR012338">
    <property type="entry name" value="Beta-lactam/transpept-like"/>
</dbReference>
<dbReference type="EC" id="2.4.99.28" evidence="10"/>
<dbReference type="Gene3D" id="3.40.710.10">
    <property type="entry name" value="DD-peptidase/beta-lactamase superfamily"/>
    <property type="match status" value="1"/>
</dbReference>
<evidence type="ECO:0000256" key="1">
    <source>
        <dbReference type="ARBA" id="ARBA00022645"/>
    </source>
</evidence>
<keyword evidence="4 16" id="KW-0808">Transferase</keyword>
<evidence type="ECO:0000259" key="15">
    <source>
        <dbReference type="Pfam" id="PF00912"/>
    </source>
</evidence>
<keyword evidence="9" id="KW-0961">Cell wall biogenesis/degradation</keyword>
<dbReference type="GO" id="GO:0006508">
    <property type="term" value="P:proteolysis"/>
    <property type="evidence" value="ECO:0007669"/>
    <property type="project" value="UniProtKB-KW"/>
</dbReference>
<keyword evidence="13" id="KW-0812">Transmembrane</keyword>
<accession>A0A3B0QZL1</accession>
<feature type="transmembrane region" description="Helical" evidence="13">
    <location>
        <begin position="69"/>
        <end position="93"/>
    </location>
</feature>
<comment type="catalytic activity">
    <reaction evidence="11">
        <text>[GlcNAc-(1-&gt;4)-Mur2Ac(oyl-L-Ala-gamma-D-Glu-L-Lys-D-Ala-D-Ala)](n)-di-trans,octa-cis-undecaprenyl diphosphate + beta-D-GlcNAc-(1-&gt;4)-Mur2Ac(oyl-L-Ala-gamma-D-Glu-L-Lys-D-Ala-D-Ala)-di-trans,octa-cis-undecaprenyl diphosphate = [GlcNAc-(1-&gt;4)-Mur2Ac(oyl-L-Ala-gamma-D-Glu-L-Lys-D-Ala-D-Ala)](n+1)-di-trans,octa-cis-undecaprenyl diphosphate + di-trans,octa-cis-undecaprenyl diphosphate + H(+)</text>
        <dbReference type="Rhea" id="RHEA:23708"/>
        <dbReference type="Rhea" id="RHEA-COMP:9602"/>
        <dbReference type="Rhea" id="RHEA-COMP:9603"/>
        <dbReference type="ChEBI" id="CHEBI:15378"/>
        <dbReference type="ChEBI" id="CHEBI:58405"/>
        <dbReference type="ChEBI" id="CHEBI:60033"/>
        <dbReference type="ChEBI" id="CHEBI:78435"/>
        <dbReference type="EC" id="2.4.99.28"/>
    </reaction>
</comment>
<feature type="compositionally biased region" description="Basic residues" evidence="12">
    <location>
        <begin position="39"/>
        <end position="53"/>
    </location>
</feature>
<evidence type="ECO:0000256" key="13">
    <source>
        <dbReference type="SAM" id="Phobius"/>
    </source>
</evidence>
<keyword evidence="1" id="KW-0121">Carboxypeptidase</keyword>
<evidence type="ECO:0000256" key="10">
    <source>
        <dbReference type="ARBA" id="ARBA00044770"/>
    </source>
</evidence>
<organism evidence="16">
    <name type="scientific">hydrothermal vent metagenome</name>
    <dbReference type="NCBI Taxonomy" id="652676"/>
    <lineage>
        <taxon>unclassified sequences</taxon>
        <taxon>metagenomes</taxon>
        <taxon>ecological metagenomes</taxon>
    </lineage>
</organism>
<evidence type="ECO:0000256" key="6">
    <source>
        <dbReference type="ARBA" id="ARBA00022960"/>
    </source>
</evidence>
<evidence type="ECO:0000256" key="5">
    <source>
        <dbReference type="ARBA" id="ARBA00022801"/>
    </source>
</evidence>
<gene>
    <name evidence="16" type="ORF">MNBD_ALPHA02-2036</name>
</gene>
<keyword evidence="13" id="KW-1133">Transmembrane helix</keyword>
<dbReference type="GO" id="GO:0008955">
    <property type="term" value="F:peptidoglycan glycosyltransferase activity"/>
    <property type="evidence" value="ECO:0007669"/>
    <property type="project" value="UniProtKB-EC"/>
</dbReference>
<evidence type="ECO:0000259" key="14">
    <source>
        <dbReference type="Pfam" id="PF00905"/>
    </source>
</evidence>
<dbReference type="SUPFAM" id="SSF53955">
    <property type="entry name" value="Lysozyme-like"/>
    <property type="match status" value="1"/>
</dbReference>
<keyword evidence="5" id="KW-0378">Hydrolase</keyword>
<evidence type="ECO:0000256" key="9">
    <source>
        <dbReference type="ARBA" id="ARBA00023316"/>
    </source>
</evidence>
<evidence type="ECO:0000256" key="3">
    <source>
        <dbReference type="ARBA" id="ARBA00022676"/>
    </source>
</evidence>
<keyword evidence="13" id="KW-0472">Membrane</keyword>
<dbReference type="PANTHER" id="PTHR32282">
    <property type="entry name" value="BINDING PROTEIN TRANSPEPTIDASE, PUTATIVE-RELATED"/>
    <property type="match status" value="1"/>
</dbReference>
<protein>
    <recommendedName>
        <fullName evidence="10">peptidoglycan glycosyltransferase</fullName>
        <ecNumber evidence="10">2.4.99.28</ecNumber>
    </recommendedName>
</protein>
<dbReference type="InterPro" id="IPR050396">
    <property type="entry name" value="Glycosyltr_51/Transpeptidase"/>
</dbReference>
<keyword evidence="6" id="KW-0133">Cell shape</keyword>
<dbReference type="GO" id="GO:0071555">
    <property type="term" value="P:cell wall organization"/>
    <property type="evidence" value="ECO:0007669"/>
    <property type="project" value="UniProtKB-KW"/>
</dbReference>
<evidence type="ECO:0000256" key="8">
    <source>
        <dbReference type="ARBA" id="ARBA00023268"/>
    </source>
</evidence>
<name>A0A3B0QZL1_9ZZZZ</name>
<dbReference type="InterPro" id="IPR023346">
    <property type="entry name" value="Lysozyme-like_dom_sf"/>
</dbReference>
<feature type="domain" description="Glycosyl transferase family 51" evidence="15">
    <location>
        <begin position="120"/>
        <end position="291"/>
    </location>
</feature>
<keyword evidence="3 16" id="KW-0328">Glycosyltransferase</keyword>
<feature type="compositionally biased region" description="Basic and acidic residues" evidence="12">
    <location>
        <begin position="1"/>
        <end position="10"/>
    </location>
</feature>
<evidence type="ECO:0000256" key="11">
    <source>
        <dbReference type="ARBA" id="ARBA00049902"/>
    </source>
</evidence>
<dbReference type="Pfam" id="PF00905">
    <property type="entry name" value="Transpeptidase"/>
    <property type="match status" value="1"/>
</dbReference>
<dbReference type="EMBL" id="UOED01000014">
    <property type="protein sequence ID" value="VAV86710.1"/>
    <property type="molecule type" value="Genomic_DNA"/>
</dbReference>
<dbReference type="SUPFAM" id="SSF56601">
    <property type="entry name" value="beta-lactamase/transpeptidase-like"/>
    <property type="match status" value="1"/>
</dbReference>
<dbReference type="Pfam" id="PF00912">
    <property type="entry name" value="Transgly"/>
    <property type="match status" value="1"/>
</dbReference>
<dbReference type="GO" id="GO:0009252">
    <property type="term" value="P:peptidoglycan biosynthetic process"/>
    <property type="evidence" value="ECO:0007669"/>
    <property type="project" value="UniProtKB-KW"/>
</dbReference>
<feature type="domain" description="Penicillin-binding protein transpeptidase" evidence="14">
    <location>
        <begin position="385"/>
        <end position="599"/>
    </location>
</feature>
<keyword evidence="8" id="KW-0511">Multifunctional enzyme</keyword>
<dbReference type="NCBIfam" id="TIGR02074">
    <property type="entry name" value="PBP_1a_fam"/>
    <property type="match status" value="1"/>
</dbReference>
<dbReference type="GO" id="GO:0008658">
    <property type="term" value="F:penicillin binding"/>
    <property type="evidence" value="ECO:0007669"/>
    <property type="project" value="InterPro"/>
</dbReference>
<dbReference type="InterPro" id="IPR001460">
    <property type="entry name" value="PCN-bd_Tpept"/>
</dbReference>
<keyword evidence="7" id="KW-0573">Peptidoglycan synthesis</keyword>